<keyword evidence="3" id="KW-1185">Reference proteome</keyword>
<dbReference type="InterPro" id="IPR005149">
    <property type="entry name" value="Tscrpt_reg_PadR_N"/>
</dbReference>
<dbReference type="PANTHER" id="PTHR33169:SF14">
    <property type="entry name" value="TRANSCRIPTIONAL REGULATOR RV3488"/>
    <property type="match status" value="1"/>
</dbReference>
<dbReference type="RefSeq" id="WP_052015763.1">
    <property type="nucleotide sequence ID" value="NZ_BAUU01000011.1"/>
</dbReference>
<dbReference type="InterPro" id="IPR036390">
    <property type="entry name" value="WH_DNA-bd_sf"/>
</dbReference>
<dbReference type="PANTHER" id="PTHR33169">
    <property type="entry name" value="PADR-FAMILY TRANSCRIPTIONAL REGULATOR"/>
    <property type="match status" value="1"/>
</dbReference>
<feature type="domain" description="Transcription regulator PadR N-terminal" evidence="1">
    <location>
        <begin position="46"/>
        <end position="118"/>
    </location>
</feature>
<evidence type="ECO:0000313" key="2">
    <source>
        <dbReference type="EMBL" id="GAE30420.1"/>
    </source>
</evidence>
<sequence>MSDPLMNLKDALNKTVFERVEFTEKQKKKTLIQVDPLKQQKLEAMILQTLYDSTKTGFTILKDLKKRIGEEDFQKNEGFVYILLHQLESKRYIQSKWEGNKESRIKYYHIENKGRKRLVEIENEGEKKTSFRLDWEGGLRG</sequence>
<dbReference type="SUPFAM" id="SSF46785">
    <property type="entry name" value="Winged helix' DNA-binding domain"/>
    <property type="match status" value="1"/>
</dbReference>
<name>W4QED5_9BACI</name>
<evidence type="ECO:0000313" key="3">
    <source>
        <dbReference type="Proteomes" id="UP000018895"/>
    </source>
</evidence>
<evidence type="ECO:0000259" key="1">
    <source>
        <dbReference type="Pfam" id="PF03551"/>
    </source>
</evidence>
<proteinExistence type="predicted"/>
<dbReference type="Pfam" id="PF03551">
    <property type="entry name" value="PadR"/>
    <property type="match status" value="1"/>
</dbReference>
<dbReference type="Gene3D" id="1.10.10.10">
    <property type="entry name" value="Winged helix-like DNA-binding domain superfamily/Winged helix DNA-binding domain"/>
    <property type="match status" value="1"/>
</dbReference>
<organism evidence="2 3">
    <name type="scientific">Halalkalibacter hemicellulosilyticusJCM 9152</name>
    <dbReference type="NCBI Taxonomy" id="1236971"/>
    <lineage>
        <taxon>Bacteria</taxon>
        <taxon>Bacillati</taxon>
        <taxon>Bacillota</taxon>
        <taxon>Bacilli</taxon>
        <taxon>Bacillales</taxon>
        <taxon>Bacillaceae</taxon>
        <taxon>Halalkalibacter</taxon>
    </lineage>
</organism>
<comment type="caution">
    <text evidence="2">The sequence shown here is derived from an EMBL/GenBank/DDBJ whole genome shotgun (WGS) entry which is preliminary data.</text>
</comment>
<dbReference type="AlphaFoldDB" id="W4QED5"/>
<dbReference type="Proteomes" id="UP000018895">
    <property type="component" value="Unassembled WGS sequence"/>
</dbReference>
<protein>
    <submittedName>
        <fullName evidence="2">Transcriptional regulator</fullName>
    </submittedName>
</protein>
<dbReference type="InterPro" id="IPR036388">
    <property type="entry name" value="WH-like_DNA-bd_sf"/>
</dbReference>
<reference evidence="2" key="1">
    <citation type="journal article" date="2014" name="Genome Announc.">
        <title>Draft Genome Sequences of Three Alkaliphilic Bacillus Strains, Bacillus wakoensis JCM 9140T, Bacillus akibai JCM 9157T, and Bacillus hemicellulosilyticus JCM 9152T.</title>
        <authorList>
            <person name="Yuki M."/>
            <person name="Oshima K."/>
            <person name="Suda W."/>
            <person name="Oshida Y."/>
            <person name="Kitamura K."/>
            <person name="Iida T."/>
            <person name="Hattori M."/>
            <person name="Ohkuma M."/>
        </authorList>
    </citation>
    <scope>NUCLEOTIDE SEQUENCE [LARGE SCALE GENOMIC DNA]</scope>
    <source>
        <strain evidence="2">JCM 9152</strain>
    </source>
</reference>
<dbReference type="STRING" id="1236971.JCM9152_1827"/>
<accession>W4QED5</accession>
<dbReference type="InterPro" id="IPR052509">
    <property type="entry name" value="Metal_resp_DNA-bind_regulator"/>
</dbReference>
<dbReference type="EMBL" id="BAUU01000011">
    <property type="protein sequence ID" value="GAE30420.1"/>
    <property type="molecule type" value="Genomic_DNA"/>
</dbReference>
<gene>
    <name evidence="2" type="ORF">JCM9152_1827</name>
</gene>
<dbReference type="OrthoDB" id="2440228at2"/>